<dbReference type="GO" id="GO:0005737">
    <property type="term" value="C:cytoplasm"/>
    <property type="evidence" value="ECO:0007669"/>
    <property type="project" value="UniProtKB-SubCell"/>
</dbReference>
<dbReference type="Gene3D" id="3.20.20.70">
    <property type="entry name" value="Aldolase class I"/>
    <property type="match status" value="1"/>
</dbReference>
<keyword evidence="3" id="KW-0808">Transferase</keyword>
<dbReference type="GO" id="GO:0051539">
    <property type="term" value="F:4 iron, 4 sulfur cluster binding"/>
    <property type="evidence" value="ECO:0007669"/>
    <property type="project" value="UniProtKB-KW"/>
</dbReference>
<protein>
    <recommendedName>
        <fullName evidence="6">Radical SAM protein</fullName>
    </recommendedName>
</protein>
<dbReference type="InterPro" id="IPR013785">
    <property type="entry name" value="Aldolase_TIM"/>
</dbReference>
<comment type="caution">
    <text evidence="4">The sequence shown here is derived from an EMBL/GenBank/DDBJ whole genome shotgun (WGS) entry which is preliminary data.</text>
</comment>
<keyword evidence="5" id="KW-1185">Reference proteome</keyword>
<keyword evidence="2" id="KW-0408">Iron</keyword>
<dbReference type="AlphaFoldDB" id="A0A923LMF8"/>
<organism evidence="4 5">
    <name type="scientific">Roseburia zhanii</name>
    <dbReference type="NCBI Taxonomy" id="2763064"/>
    <lineage>
        <taxon>Bacteria</taxon>
        <taxon>Bacillati</taxon>
        <taxon>Bacillota</taxon>
        <taxon>Clostridia</taxon>
        <taxon>Lachnospirales</taxon>
        <taxon>Lachnospiraceae</taxon>
        <taxon>Roseburia</taxon>
    </lineage>
</organism>
<dbReference type="PIRSF" id="PIRSF006004">
    <property type="entry name" value="CHP00048"/>
    <property type="match status" value="1"/>
</dbReference>
<dbReference type="Proteomes" id="UP000606720">
    <property type="component" value="Unassembled WGS sequence"/>
</dbReference>
<dbReference type="InterPro" id="IPR040072">
    <property type="entry name" value="Methyltransferase_A"/>
</dbReference>
<dbReference type="InterPro" id="IPR004383">
    <property type="entry name" value="rRNA_lsu_MTrfase_RlmN/Cfr"/>
</dbReference>
<dbReference type="GO" id="GO:0030488">
    <property type="term" value="P:tRNA methylation"/>
    <property type="evidence" value="ECO:0007669"/>
    <property type="project" value="TreeGrafter"/>
</dbReference>
<evidence type="ECO:0000256" key="2">
    <source>
        <dbReference type="ARBA" id="ARBA00022485"/>
    </source>
</evidence>
<gene>
    <name evidence="4" type="ORF">H8S17_01785</name>
</gene>
<dbReference type="RefSeq" id="WP_186865969.1">
    <property type="nucleotide sequence ID" value="NZ_JACOPH010000001.1"/>
</dbReference>
<dbReference type="PANTHER" id="PTHR30544">
    <property type="entry name" value="23S RRNA METHYLTRANSFERASE"/>
    <property type="match status" value="1"/>
</dbReference>
<dbReference type="EMBL" id="JACOPH010000001">
    <property type="protein sequence ID" value="MBC5712950.1"/>
    <property type="molecule type" value="Genomic_DNA"/>
</dbReference>
<dbReference type="PANTHER" id="PTHR30544:SF5">
    <property type="entry name" value="RADICAL SAM CORE DOMAIN-CONTAINING PROTEIN"/>
    <property type="match status" value="1"/>
</dbReference>
<reference evidence="4" key="1">
    <citation type="submission" date="2020-08" db="EMBL/GenBank/DDBJ databases">
        <title>Genome public.</title>
        <authorList>
            <person name="Liu C."/>
            <person name="Sun Q."/>
        </authorList>
    </citation>
    <scope>NUCLEOTIDE SEQUENCE</scope>
    <source>
        <strain evidence="4">BX1005</strain>
    </source>
</reference>
<sequence length="339" mass="38539">MEIIGYDLLGEDTVDGLRFAWKCDKIANYVESAAFTNRSKGKSENICGYTTSVSAGCILRVQGLPCAFCRTGNVLPYGRLLTCKEIAQQNVFMVLADMLCEEHPELRDKEREFAYMGQGEPGFSYAQVRMAIEITNQVMRELGQKVCRHIFATCGIPESIKCYKDDVENYFTEKVTLHLSVHSLYGRDMLMPINRIYPIQESISLMKDIRKKTGEKPCIGIMLFNNFSSKKGICNYKNDVNAVLPILDLLDPEDYRLSFCEYNPIEEISESAPYCYDEAREVIEIAQERGFEAKYFSSFGKEKKSACGMLGGKEPDNIASQKWKELNARAVELVNKYMN</sequence>
<evidence type="ECO:0000256" key="3">
    <source>
        <dbReference type="ARBA" id="ARBA00022679"/>
    </source>
</evidence>
<proteinExistence type="predicted"/>
<dbReference type="GO" id="GO:0070475">
    <property type="term" value="P:rRNA base methylation"/>
    <property type="evidence" value="ECO:0007669"/>
    <property type="project" value="TreeGrafter"/>
</dbReference>
<evidence type="ECO:0000256" key="1">
    <source>
        <dbReference type="ARBA" id="ARBA00001966"/>
    </source>
</evidence>
<keyword evidence="2" id="KW-0479">Metal-binding</keyword>
<keyword evidence="2" id="KW-0411">Iron-sulfur</keyword>
<name>A0A923LMF8_9FIRM</name>
<comment type="cofactor">
    <cofactor evidence="1">
        <name>[4Fe-4S] cluster</name>
        <dbReference type="ChEBI" id="CHEBI:49883"/>
    </cofactor>
</comment>
<accession>A0A923LMF8</accession>
<evidence type="ECO:0008006" key="6">
    <source>
        <dbReference type="Google" id="ProtNLM"/>
    </source>
</evidence>
<evidence type="ECO:0000313" key="5">
    <source>
        <dbReference type="Proteomes" id="UP000606720"/>
    </source>
</evidence>
<evidence type="ECO:0000313" key="4">
    <source>
        <dbReference type="EMBL" id="MBC5712950.1"/>
    </source>
</evidence>
<dbReference type="GO" id="GO:0008173">
    <property type="term" value="F:RNA methyltransferase activity"/>
    <property type="evidence" value="ECO:0007669"/>
    <property type="project" value="InterPro"/>
</dbReference>
<keyword evidence="2" id="KW-0004">4Fe-4S</keyword>